<keyword evidence="5" id="KW-0813">Transport</keyword>
<evidence type="ECO:0000256" key="8">
    <source>
        <dbReference type="ARBA" id="ARBA00023136"/>
    </source>
</evidence>
<feature type="compositionally biased region" description="Low complexity" evidence="9">
    <location>
        <begin position="212"/>
        <end position="226"/>
    </location>
</feature>
<keyword evidence="8" id="KW-0472">Membrane</keyword>
<dbReference type="InterPro" id="IPR001683">
    <property type="entry name" value="PX_dom"/>
</dbReference>
<dbReference type="InterPro" id="IPR028662">
    <property type="entry name" value="SNX8/Mvp1"/>
</dbReference>
<dbReference type="GO" id="GO:0032266">
    <property type="term" value="F:phosphatidylinositol-3-phosphate binding"/>
    <property type="evidence" value="ECO:0007669"/>
    <property type="project" value="TreeGrafter"/>
</dbReference>
<dbReference type="STRING" id="1884261.A0A5C3QT35"/>
<evidence type="ECO:0000256" key="7">
    <source>
        <dbReference type="ARBA" id="ARBA00022927"/>
    </source>
</evidence>
<dbReference type="Pfam" id="PF00787">
    <property type="entry name" value="PX"/>
    <property type="match status" value="1"/>
</dbReference>
<dbReference type="SMART" id="SM00312">
    <property type="entry name" value="PX"/>
    <property type="match status" value="1"/>
</dbReference>
<proteinExistence type="inferred from homology"/>
<feature type="compositionally biased region" description="Polar residues" evidence="9">
    <location>
        <begin position="231"/>
        <end position="241"/>
    </location>
</feature>
<dbReference type="SUPFAM" id="SSF64268">
    <property type="entry name" value="PX domain"/>
    <property type="match status" value="1"/>
</dbReference>
<keyword evidence="6" id="KW-0963">Cytoplasm</keyword>
<organism evidence="11 12">
    <name type="scientific">Pterulicium gracile</name>
    <dbReference type="NCBI Taxonomy" id="1884261"/>
    <lineage>
        <taxon>Eukaryota</taxon>
        <taxon>Fungi</taxon>
        <taxon>Dikarya</taxon>
        <taxon>Basidiomycota</taxon>
        <taxon>Agaricomycotina</taxon>
        <taxon>Agaricomycetes</taxon>
        <taxon>Agaricomycetidae</taxon>
        <taxon>Agaricales</taxon>
        <taxon>Pleurotineae</taxon>
        <taxon>Pterulaceae</taxon>
        <taxon>Pterulicium</taxon>
    </lineage>
</organism>
<evidence type="ECO:0000256" key="5">
    <source>
        <dbReference type="ARBA" id="ARBA00022448"/>
    </source>
</evidence>
<dbReference type="EMBL" id="ML178817">
    <property type="protein sequence ID" value="TFL05166.1"/>
    <property type="molecule type" value="Genomic_DNA"/>
</dbReference>
<dbReference type="GO" id="GO:0006623">
    <property type="term" value="P:protein targeting to vacuole"/>
    <property type="evidence" value="ECO:0007669"/>
    <property type="project" value="TreeGrafter"/>
</dbReference>
<comment type="similarity">
    <text evidence="3">Belongs to the sorting nexin family.</text>
</comment>
<evidence type="ECO:0000313" key="11">
    <source>
        <dbReference type="EMBL" id="TFL05166.1"/>
    </source>
</evidence>
<dbReference type="GO" id="GO:0005829">
    <property type="term" value="C:cytosol"/>
    <property type="evidence" value="ECO:0007669"/>
    <property type="project" value="GOC"/>
</dbReference>
<protein>
    <recommendedName>
        <fullName evidence="4">Sorting nexin MVP1</fullName>
    </recommendedName>
</protein>
<dbReference type="GO" id="GO:0016020">
    <property type="term" value="C:membrane"/>
    <property type="evidence" value="ECO:0007669"/>
    <property type="project" value="UniProtKB-SubCell"/>
</dbReference>
<dbReference type="PROSITE" id="PS50195">
    <property type="entry name" value="PX"/>
    <property type="match status" value="1"/>
</dbReference>
<dbReference type="GO" id="GO:0005768">
    <property type="term" value="C:endosome"/>
    <property type="evidence" value="ECO:0007669"/>
    <property type="project" value="TreeGrafter"/>
</dbReference>
<dbReference type="Proteomes" id="UP000305067">
    <property type="component" value="Unassembled WGS sequence"/>
</dbReference>
<dbReference type="InterPro" id="IPR011992">
    <property type="entry name" value="EF-hand-dom_pair"/>
</dbReference>
<dbReference type="GO" id="GO:0042147">
    <property type="term" value="P:retrograde transport, endosome to Golgi"/>
    <property type="evidence" value="ECO:0007669"/>
    <property type="project" value="InterPro"/>
</dbReference>
<dbReference type="InterPro" id="IPR000261">
    <property type="entry name" value="EH_dom"/>
</dbReference>
<evidence type="ECO:0000256" key="1">
    <source>
        <dbReference type="ARBA" id="ARBA00004287"/>
    </source>
</evidence>
<accession>A0A5C3QT35</accession>
<feature type="compositionally biased region" description="Low complexity" evidence="9">
    <location>
        <begin position="175"/>
        <end position="185"/>
    </location>
</feature>
<feature type="compositionally biased region" description="Polar residues" evidence="9">
    <location>
        <begin position="155"/>
        <end position="174"/>
    </location>
</feature>
<dbReference type="PANTHER" id="PTHR47554:SF1">
    <property type="entry name" value="SORTING NEXIN MVP1"/>
    <property type="match status" value="1"/>
</dbReference>
<dbReference type="CDD" id="cd07597">
    <property type="entry name" value="BAR_SNX8"/>
    <property type="match status" value="1"/>
</dbReference>
<reference evidence="11 12" key="1">
    <citation type="journal article" date="2019" name="Nat. Ecol. Evol.">
        <title>Megaphylogeny resolves global patterns of mushroom evolution.</title>
        <authorList>
            <person name="Varga T."/>
            <person name="Krizsan K."/>
            <person name="Foldi C."/>
            <person name="Dima B."/>
            <person name="Sanchez-Garcia M."/>
            <person name="Sanchez-Ramirez S."/>
            <person name="Szollosi G.J."/>
            <person name="Szarkandi J.G."/>
            <person name="Papp V."/>
            <person name="Albert L."/>
            <person name="Andreopoulos W."/>
            <person name="Angelini C."/>
            <person name="Antonin V."/>
            <person name="Barry K.W."/>
            <person name="Bougher N.L."/>
            <person name="Buchanan P."/>
            <person name="Buyck B."/>
            <person name="Bense V."/>
            <person name="Catcheside P."/>
            <person name="Chovatia M."/>
            <person name="Cooper J."/>
            <person name="Damon W."/>
            <person name="Desjardin D."/>
            <person name="Finy P."/>
            <person name="Geml J."/>
            <person name="Haridas S."/>
            <person name="Hughes K."/>
            <person name="Justo A."/>
            <person name="Karasinski D."/>
            <person name="Kautmanova I."/>
            <person name="Kiss B."/>
            <person name="Kocsube S."/>
            <person name="Kotiranta H."/>
            <person name="LaButti K.M."/>
            <person name="Lechner B.E."/>
            <person name="Liimatainen K."/>
            <person name="Lipzen A."/>
            <person name="Lukacs Z."/>
            <person name="Mihaltcheva S."/>
            <person name="Morgado L.N."/>
            <person name="Niskanen T."/>
            <person name="Noordeloos M.E."/>
            <person name="Ohm R.A."/>
            <person name="Ortiz-Santana B."/>
            <person name="Ovrebo C."/>
            <person name="Racz N."/>
            <person name="Riley R."/>
            <person name="Savchenko A."/>
            <person name="Shiryaev A."/>
            <person name="Soop K."/>
            <person name="Spirin V."/>
            <person name="Szebenyi C."/>
            <person name="Tomsovsky M."/>
            <person name="Tulloss R.E."/>
            <person name="Uehling J."/>
            <person name="Grigoriev I.V."/>
            <person name="Vagvolgyi C."/>
            <person name="Papp T."/>
            <person name="Martin F.M."/>
            <person name="Miettinen O."/>
            <person name="Hibbett D.S."/>
            <person name="Nagy L.G."/>
        </authorList>
    </citation>
    <scope>NUCLEOTIDE SEQUENCE [LARGE SCALE GENOMIC DNA]</scope>
    <source>
        <strain evidence="11 12">CBS 309.79</strain>
    </source>
</reference>
<evidence type="ECO:0000256" key="9">
    <source>
        <dbReference type="SAM" id="MobiDB-lite"/>
    </source>
</evidence>
<feature type="domain" description="PX" evidence="10">
    <location>
        <begin position="257"/>
        <end position="363"/>
    </location>
</feature>
<dbReference type="SUPFAM" id="SSF47473">
    <property type="entry name" value="EF-hand"/>
    <property type="match status" value="1"/>
</dbReference>
<comment type="subcellular location">
    <subcellularLocation>
        <location evidence="2">Cytoplasm</location>
    </subcellularLocation>
    <subcellularLocation>
        <location evidence="1">Membrane</location>
        <topology evidence="1">Peripheral membrane protein</topology>
        <orientation evidence="1">Cytoplasmic side</orientation>
    </subcellularLocation>
</comment>
<dbReference type="AlphaFoldDB" id="A0A5C3QT35"/>
<dbReference type="PANTHER" id="PTHR47554">
    <property type="entry name" value="SORTING NEXIN MVP1"/>
    <property type="match status" value="1"/>
</dbReference>
<evidence type="ECO:0000256" key="6">
    <source>
        <dbReference type="ARBA" id="ARBA00022490"/>
    </source>
</evidence>
<keyword evidence="7" id="KW-0653">Protein transport</keyword>
<evidence type="ECO:0000256" key="2">
    <source>
        <dbReference type="ARBA" id="ARBA00004496"/>
    </source>
</evidence>
<dbReference type="Pfam" id="PF19566">
    <property type="entry name" value="Snx8_BAR_dom"/>
    <property type="match status" value="2"/>
</dbReference>
<dbReference type="InterPro" id="IPR036871">
    <property type="entry name" value="PX_dom_sf"/>
</dbReference>
<name>A0A5C3QT35_9AGAR</name>
<gene>
    <name evidence="11" type="ORF">BDV98DRAFT_601579</name>
</gene>
<dbReference type="Gene3D" id="3.30.1520.10">
    <property type="entry name" value="Phox-like domain"/>
    <property type="match status" value="1"/>
</dbReference>
<evidence type="ECO:0000259" key="10">
    <source>
        <dbReference type="PROSITE" id="PS50195"/>
    </source>
</evidence>
<dbReference type="InterPro" id="IPR045734">
    <property type="entry name" value="Snx8_BAR_dom"/>
</dbReference>
<dbReference type="SMART" id="SM00027">
    <property type="entry name" value="EH"/>
    <property type="match status" value="1"/>
</dbReference>
<dbReference type="Gene3D" id="1.10.238.10">
    <property type="entry name" value="EF-hand"/>
    <property type="match status" value="1"/>
</dbReference>
<keyword evidence="12" id="KW-1185">Reference proteome</keyword>
<evidence type="ECO:0000313" key="12">
    <source>
        <dbReference type="Proteomes" id="UP000305067"/>
    </source>
</evidence>
<feature type="region of interest" description="Disordered" evidence="9">
    <location>
        <begin position="155"/>
        <end position="244"/>
    </location>
</feature>
<evidence type="ECO:0000256" key="4">
    <source>
        <dbReference type="ARBA" id="ARBA00014268"/>
    </source>
</evidence>
<dbReference type="OrthoDB" id="10064318at2759"/>
<sequence length="703" mass="77599">MFNAPRSAGTPRYLSAADGLGGSYINDNPLAASVYDTVDPWSAAPSPSPPPMTIARPASVFNAVIADANVPDVYQRAFQLVDPDNSGETSVNSLSRVLGTSSLPASQIDKIVNLVSSKPRVSRLEFFVALALVALAQSGKDVSIEQVAALSSQNTLPEPNLDLTSLPPSNSTFVSRAQSAASTARSPPPQYSYSTDDPWSTPKAPSNIVPKSNNTSTNTNTNSSTNFGGPANSTSGWTNGAPSSLSGSGLPTEWWKKQETVKVTLLGQQGFILNRYFVYQVETDRGTPVTRRYSEFVYLWECLTRRYPFRLFPALPPKRIGADEHFLEQRRRGLTRALNFVINHPVIKDDGVLASFLSEAQFDHWRKATNVSLEEESASKRVDRNEEMSIPSDLEEKLAAIRSNLNIQIELWQRICIISERLIKRQEAAAVRTPPALRRSYLPTHFSLPLFTPPLTPLPSSSSPSPSPALTPLYAAPSPWDDAVSTSSSSVTASSSVNARALHVQSDLSRLTNTLRAAVEVTEQSWRSAEDELAQGVRQGLVSIAAHTQRQSELSDIRSRILLDTTLESLKAQRDLHLATRDLFIRHEHLSRDSVERLKKRVESGSTKLETIKKAQKEGWQDEADKILSSIEQDQATIAAQLNRRVFIRACMWHELRVVLHNRENTLLTLAAQNFAREEQDHAENVMNAWSSLVEAIENMPVE</sequence>
<evidence type="ECO:0000256" key="3">
    <source>
        <dbReference type="ARBA" id="ARBA00010883"/>
    </source>
</evidence>